<name>A0AAN7Z8Y7_9PEZI</name>
<feature type="region of interest" description="Disordered" evidence="1">
    <location>
        <begin position="168"/>
        <end position="232"/>
    </location>
</feature>
<accession>A0AAN7Z8Y7</accession>
<organism evidence="2 3">
    <name type="scientific">Xylaria bambusicola</name>
    <dbReference type="NCBI Taxonomy" id="326684"/>
    <lineage>
        <taxon>Eukaryota</taxon>
        <taxon>Fungi</taxon>
        <taxon>Dikarya</taxon>
        <taxon>Ascomycota</taxon>
        <taxon>Pezizomycotina</taxon>
        <taxon>Sordariomycetes</taxon>
        <taxon>Xylariomycetidae</taxon>
        <taxon>Xylariales</taxon>
        <taxon>Xylariaceae</taxon>
        <taxon>Xylaria</taxon>
    </lineage>
</organism>
<feature type="compositionally biased region" description="Basic and acidic residues" evidence="1">
    <location>
        <begin position="117"/>
        <end position="138"/>
    </location>
</feature>
<feature type="compositionally biased region" description="Acidic residues" evidence="1">
    <location>
        <begin position="168"/>
        <end position="180"/>
    </location>
</feature>
<protein>
    <submittedName>
        <fullName evidence="2">Uncharacterized protein</fullName>
    </submittedName>
</protein>
<dbReference type="AlphaFoldDB" id="A0AAN7Z8Y7"/>
<comment type="caution">
    <text evidence="2">The sequence shown here is derived from an EMBL/GenBank/DDBJ whole genome shotgun (WGS) entry which is preliminary data.</text>
</comment>
<feature type="region of interest" description="Disordered" evidence="1">
    <location>
        <begin position="108"/>
        <end position="142"/>
    </location>
</feature>
<gene>
    <name evidence="2" type="ORF">RRF57_010784</name>
</gene>
<proteinExistence type="predicted"/>
<dbReference type="EMBL" id="JAWHQM010000048">
    <property type="protein sequence ID" value="KAK5635072.1"/>
    <property type="molecule type" value="Genomic_DNA"/>
</dbReference>
<evidence type="ECO:0000256" key="1">
    <source>
        <dbReference type="SAM" id="MobiDB-lite"/>
    </source>
</evidence>
<evidence type="ECO:0000313" key="2">
    <source>
        <dbReference type="EMBL" id="KAK5635072.1"/>
    </source>
</evidence>
<feature type="compositionally biased region" description="Basic and acidic residues" evidence="1">
    <location>
        <begin position="214"/>
        <end position="228"/>
    </location>
</feature>
<feature type="compositionally biased region" description="Polar residues" evidence="1">
    <location>
        <begin position="201"/>
        <end position="210"/>
    </location>
</feature>
<sequence length="408" mass="45115">MSASAPTASADITCLTPEPFEPKPLIADILRTRYCVPDSIFLVEGVDVFHTSKSKRWRAIRLLLGDGELCIQALMAPETHRFVDRGEVVVGVYIKLEKFRFECQDIENEETTSSRGKGSEIEHSDEIGAEHSDEDKERKKNKGQQMVYLIVDSLDIVGWHNTLIDSSMDDEVEVDTDVAEPESVAHEESETQIHSPGPEKAQQSQQTVITQPDPKGDGKPADADHDSETMPISNDHITQKREAAAATAIATTTTTTAAATNHTTDTACLSQPSHNLIQPLKLTKLRSIPNLPYKQNWSVNVLCVISAISDVEPAGIPPYTQRQARLTDPSTDKHVLLTVFLDAHLFTPKVGSVVLLVGVKNHRFDGGSLKKYDSDRPKTGGSWWFENPAHLPWCDVDGLSRWWDAFGT</sequence>
<keyword evidence="3" id="KW-1185">Reference proteome</keyword>
<evidence type="ECO:0000313" key="3">
    <source>
        <dbReference type="Proteomes" id="UP001305414"/>
    </source>
</evidence>
<dbReference type="Proteomes" id="UP001305414">
    <property type="component" value="Unassembled WGS sequence"/>
</dbReference>
<reference evidence="2 3" key="1">
    <citation type="submission" date="2023-10" db="EMBL/GenBank/DDBJ databases">
        <title>Draft genome sequence of Xylaria bambusicola isolate GMP-LS, the root and basal stem rot pathogen of sugarcane in Indonesia.</title>
        <authorList>
            <person name="Selvaraj P."/>
            <person name="Muralishankar V."/>
            <person name="Muruganantham S."/>
            <person name="Sp S."/>
            <person name="Haryani S."/>
            <person name="Lau K.J.X."/>
            <person name="Naqvi N.I."/>
        </authorList>
    </citation>
    <scope>NUCLEOTIDE SEQUENCE [LARGE SCALE GENOMIC DNA]</scope>
    <source>
        <strain evidence="2">GMP-LS</strain>
    </source>
</reference>